<dbReference type="eggNOG" id="COG4430">
    <property type="taxonomic scope" value="Bacteria"/>
</dbReference>
<keyword evidence="2" id="KW-1185">Reference proteome</keyword>
<accession>I4YPT8</accession>
<reference evidence="1 2" key="1">
    <citation type="submission" date="2012-02" db="EMBL/GenBank/DDBJ databases">
        <title>Improved High-Quality Draft sequence of Microvirga sp. WSM3557.</title>
        <authorList>
            <consortium name="US DOE Joint Genome Institute"/>
            <person name="Lucas S."/>
            <person name="Han J."/>
            <person name="Lapidus A."/>
            <person name="Cheng J.-F."/>
            <person name="Goodwin L."/>
            <person name="Pitluck S."/>
            <person name="Peters L."/>
            <person name="Zhang X."/>
            <person name="Detter J.C."/>
            <person name="Han C."/>
            <person name="Tapia R."/>
            <person name="Land M."/>
            <person name="Hauser L."/>
            <person name="Kyrpides N."/>
            <person name="Ivanova N."/>
            <person name="Pagani I."/>
            <person name="Brau L."/>
            <person name="Yates R."/>
            <person name="O'Hara G."/>
            <person name="Rui T."/>
            <person name="Howieson J."/>
            <person name="Reeve W."/>
            <person name="Woyke T."/>
        </authorList>
    </citation>
    <scope>NUCLEOTIDE SEQUENCE [LARGE SCALE GENOMIC DNA]</scope>
    <source>
        <strain evidence="1 2">WSM3557</strain>
    </source>
</reference>
<evidence type="ECO:0000313" key="2">
    <source>
        <dbReference type="Proteomes" id="UP000003947"/>
    </source>
</evidence>
<dbReference type="Pfam" id="PF13376">
    <property type="entry name" value="OmdA"/>
    <property type="match status" value="1"/>
</dbReference>
<organism evidence="1 2">
    <name type="scientific">Microvirga lotononidis</name>
    <dbReference type="NCBI Taxonomy" id="864069"/>
    <lineage>
        <taxon>Bacteria</taxon>
        <taxon>Pseudomonadati</taxon>
        <taxon>Pseudomonadota</taxon>
        <taxon>Alphaproteobacteria</taxon>
        <taxon>Hyphomicrobiales</taxon>
        <taxon>Methylobacteriaceae</taxon>
        <taxon>Microvirga</taxon>
    </lineage>
</organism>
<dbReference type="EMBL" id="JH660647">
    <property type="protein sequence ID" value="EIM25980.1"/>
    <property type="molecule type" value="Genomic_DNA"/>
</dbReference>
<dbReference type="HOGENOM" id="CLU_076645_1_1_5"/>
<evidence type="ECO:0008006" key="3">
    <source>
        <dbReference type="Google" id="ProtNLM"/>
    </source>
</evidence>
<name>I4YPT8_9HYPH</name>
<sequence>MLMELPPCRPCDMLRSSLEPCSVTSIRFGVTNAAKETAQVFGMVGTRHTPLAFQTAAELGEWLAAHHQSATELWVRIFKSGASRPSVTWADCVVEAIRFGWIDGQKLPFDTESFLQRLTPRMPKSNWSAKNCAHATTLIAEDRMAPAGLAQVEAAKADGRWDKAYAGSATMTIPQDFLDALEARPKAKAFFLTLDRKNLYPIYYRLHTAKKPETRAKRMELMLAQLERGERFH</sequence>
<proteinExistence type="predicted"/>
<dbReference type="AlphaFoldDB" id="I4YPT8"/>
<dbReference type="PATRIC" id="fig|864069.3.peg.7171"/>
<evidence type="ECO:0000313" key="1">
    <source>
        <dbReference type="EMBL" id="EIM25980.1"/>
    </source>
</evidence>
<protein>
    <recommendedName>
        <fullName evidence="3">Bacteriocin-protection protein, YdeI/OmpD-associated family</fullName>
    </recommendedName>
</protein>
<dbReference type="STRING" id="864069.MicloDRAFT_00067100"/>
<dbReference type="Proteomes" id="UP000003947">
    <property type="component" value="Unassembled WGS sequence"/>
</dbReference>
<gene>
    <name evidence="1" type="ORF">MicloDRAFT_00067100</name>
</gene>